<evidence type="ECO:0000313" key="2">
    <source>
        <dbReference type="EMBL" id="CAD8215847.1"/>
    </source>
</evidence>
<dbReference type="PANTHER" id="PTHR43364:SF17">
    <property type="entry name" value="ALDO KETO REDUCTASE"/>
    <property type="match status" value="1"/>
</dbReference>
<name>A0A7R9SV01_9CHLO</name>
<evidence type="ECO:0000259" key="1">
    <source>
        <dbReference type="Pfam" id="PF00248"/>
    </source>
</evidence>
<sequence length="372" mass="41614">MKYNKLGSSDMMVSEVCLGTMTWGAQNTEEEAHAQLDAFIAAGGNFIDTAELYPVPPGPEWVGKTEEFIGNWLEKRTDREKMFIASKASGPRPADWIVAKRDPSAPACPPALSPAQIRQAVDAILRRLKTPYLDLIQLHWPQRYAPLFGVNQYHVSMKDGHMFIPEEEWATREQASFEDQVRVCGELIKEGKVRHWGLSNETTFGVCQLCETAKRIGVPLPISIQNDLSLVDRRFESELAEACAPQNYNIGLIPYGCLAGGTLSGKYANGATPEGARHTRWPDFQARYICPLVQEAAKEYAVIAEKYGITQAQLALGWARSRWYCTSTIIGATSLKQLEENLSVYEMDMLSEPCLAEIDQVHLKFRNPNVQD</sequence>
<dbReference type="InterPro" id="IPR050523">
    <property type="entry name" value="AKR_Detox_Biosynth"/>
</dbReference>
<dbReference type="PANTHER" id="PTHR43364">
    <property type="entry name" value="NADH-SPECIFIC METHYLGLYOXAL REDUCTASE-RELATED"/>
    <property type="match status" value="1"/>
</dbReference>
<dbReference type="InterPro" id="IPR023210">
    <property type="entry name" value="NADP_OxRdtase_dom"/>
</dbReference>
<proteinExistence type="predicted"/>
<accession>A0A7R9SV01</accession>
<dbReference type="Gene3D" id="3.20.20.100">
    <property type="entry name" value="NADP-dependent oxidoreductase domain"/>
    <property type="match status" value="1"/>
</dbReference>
<dbReference type="SUPFAM" id="SSF51430">
    <property type="entry name" value="NAD(P)-linked oxidoreductase"/>
    <property type="match status" value="1"/>
</dbReference>
<dbReference type="EMBL" id="HBDV01000187">
    <property type="protein sequence ID" value="CAD8215847.1"/>
    <property type="molecule type" value="Transcribed_RNA"/>
</dbReference>
<organism evidence="2">
    <name type="scientific">Polyblepharides amylifera</name>
    <dbReference type="NCBI Taxonomy" id="1486889"/>
    <lineage>
        <taxon>Eukaryota</taxon>
        <taxon>Viridiplantae</taxon>
        <taxon>Chlorophyta</taxon>
        <taxon>Pyramimonadophyceae</taxon>
        <taxon>Pyramimonadales</taxon>
        <taxon>Polyblepharidaceae</taxon>
        <taxon>Polyblepharides</taxon>
    </lineage>
</organism>
<dbReference type="InterPro" id="IPR036812">
    <property type="entry name" value="NAD(P)_OxRdtase_dom_sf"/>
</dbReference>
<dbReference type="CDD" id="cd19094">
    <property type="entry name" value="AKR_Tas-like"/>
    <property type="match status" value="1"/>
</dbReference>
<dbReference type="Pfam" id="PF00248">
    <property type="entry name" value="Aldo_ket_red"/>
    <property type="match status" value="1"/>
</dbReference>
<reference evidence="2" key="1">
    <citation type="submission" date="2021-01" db="EMBL/GenBank/DDBJ databases">
        <authorList>
            <person name="Corre E."/>
            <person name="Pelletier E."/>
            <person name="Niang G."/>
            <person name="Scheremetjew M."/>
            <person name="Finn R."/>
            <person name="Kale V."/>
            <person name="Holt S."/>
            <person name="Cochrane G."/>
            <person name="Meng A."/>
            <person name="Brown T."/>
            <person name="Cohen L."/>
        </authorList>
    </citation>
    <scope>NUCLEOTIDE SEQUENCE</scope>
    <source>
        <strain evidence="2">CCMP720</strain>
    </source>
</reference>
<protein>
    <recommendedName>
        <fullName evidence="1">NADP-dependent oxidoreductase domain-containing protein</fullName>
    </recommendedName>
</protein>
<gene>
    <name evidence="2" type="ORF">PAMY1081_LOCUS121</name>
</gene>
<dbReference type="AlphaFoldDB" id="A0A7R9SV01"/>
<feature type="domain" description="NADP-dependent oxidoreductase" evidence="1">
    <location>
        <begin position="16"/>
        <end position="361"/>
    </location>
</feature>